<reference evidence="7 8" key="1">
    <citation type="submission" date="2018-08" db="EMBL/GenBank/DDBJ databases">
        <title>Genomic investigation of the strawberry pathogen Phytophthora fragariae indicates pathogenicity is determined by transcriptional variation in three key races.</title>
        <authorList>
            <person name="Adams T.M."/>
            <person name="Armitage A.D."/>
            <person name="Sobczyk M.K."/>
            <person name="Bates H.J."/>
            <person name="Dunwell J.M."/>
            <person name="Nellist C.F."/>
            <person name="Harrison R.J."/>
        </authorList>
    </citation>
    <scope>NUCLEOTIDE SEQUENCE [LARGE SCALE GENOMIC DNA]</scope>
    <source>
        <strain evidence="7 8">BC-1</strain>
    </source>
</reference>
<organism evidence="7 8">
    <name type="scientific">Phytophthora fragariae</name>
    <dbReference type="NCBI Taxonomy" id="53985"/>
    <lineage>
        <taxon>Eukaryota</taxon>
        <taxon>Sar</taxon>
        <taxon>Stramenopiles</taxon>
        <taxon>Oomycota</taxon>
        <taxon>Peronosporomycetes</taxon>
        <taxon>Peronosporales</taxon>
        <taxon>Peronosporaceae</taxon>
        <taxon>Phytophthora</taxon>
    </lineage>
</organism>
<dbReference type="Proteomes" id="UP000440367">
    <property type="component" value="Unassembled WGS sequence"/>
</dbReference>
<comment type="caution">
    <text evidence="7">The sequence shown here is derived from an EMBL/GenBank/DDBJ whole genome shotgun (WGS) entry which is preliminary data.</text>
</comment>
<proteinExistence type="predicted"/>
<dbReference type="InterPro" id="IPR052035">
    <property type="entry name" value="ZnF_BED_domain_contain"/>
</dbReference>
<dbReference type="EMBL" id="QXGD01002258">
    <property type="protein sequence ID" value="KAE9191173.1"/>
    <property type="molecule type" value="Genomic_DNA"/>
</dbReference>
<evidence type="ECO:0000256" key="4">
    <source>
        <dbReference type="ARBA" id="ARBA00022833"/>
    </source>
</evidence>
<sequence length="620" mass="69210">MLVQRLTGDPDARILAATTFRDLLGVIYAKFCGLATELLLREFEAARGFPFLNLHHDGWTTGNGKVSVMGASASFIDASWQPREIALLLTVGHSSHVSSDVQKIICTRIEEVFGVDIDTMTQFTVSDTASSARKTSTLFEDSIPTDCTMHILNLCLQYGIGMRENKETVEVYDPMMNTRKREQRYCTVGGAFQEGRDLIRRIRALNNYFSTQQRCKRLEDVQKFFCLPSMGTILDCDTRVAFTVKLFQQTIVNYSAFAFYFQKPEKGDDASVFECLSAAEWRLVTEMEAIGCSIADLARIEVQRSGLVASELIVLLKFAADRLNGNMFSLYDFDACRNTTTTNQVDQRIAATTAETVMILLLDPRTKFSVNSLIQPSKRGSDEEGKDGGAAEDDEADDTTERIVAAGNMLLVDGHREVFCAMDASATRSAQNAATVASPNLDLVPCADNEKVIYGAAIPMTTPEATPLSTLHHAADKILQEWLQYMVDWVAVALYQTADEMKTKDDLTRLLLVRRGDVICYRVDALCEHVHILRWFRESGSAQFLSIAALSRVWLGRAPSNAFQERVFSTGGVVMSSLRTSTDNHRAEMQVVLKHNRKEIRLTAPEHLNFKCKLTGTFKF</sequence>
<dbReference type="InterPro" id="IPR012337">
    <property type="entry name" value="RNaseH-like_sf"/>
</dbReference>
<evidence type="ECO:0000256" key="2">
    <source>
        <dbReference type="ARBA" id="ARBA00022723"/>
    </source>
</evidence>
<keyword evidence="2" id="KW-0479">Metal-binding</keyword>
<feature type="compositionally biased region" description="Basic and acidic residues" evidence="6">
    <location>
        <begin position="379"/>
        <end position="389"/>
    </location>
</feature>
<dbReference type="PANTHER" id="PTHR46481:SF10">
    <property type="entry name" value="ZINC FINGER BED DOMAIN-CONTAINING PROTEIN 39"/>
    <property type="match status" value="1"/>
</dbReference>
<keyword evidence="4" id="KW-0862">Zinc</keyword>
<dbReference type="AlphaFoldDB" id="A0A6A3WU77"/>
<evidence type="ECO:0008006" key="9">
    <source>
        <dbReference type="Google" id="ProtNLM"/>
    </source>
</evidence>
<evidence type="ECO:0000313" key="7">
    <source>
        <dbReference type="EMBL" id="KAE9191173.1"/>
    </source>
</evidence>
<protein>
    <recommendedName>
        <fullName evidence="9">HAT C-terminal dimerisation domain-containing protein</fullName>
    </recommendedName>
</protein>
<gene>
    <name evidence="7" type="ORF">PF002_g24573</name>
</gene>
<accession>A0A6A3WU77</accession>
<feature type="region of interest" description="Disordered" evidence="6">
    <location>
        <begin position="372"/>
        <end position="398"/>
    </location>
</feature>
<evidence type="ECO:0000256" key="3">
    <source>
        <dbReference type="ARBA" id="ARBA00022771"/>
    </source>
</evidence>
<name>A0A6A3WU77_9STRA</name>
<evidence type="ECO:0000256" key="5">
    <source>
        <dbReference type="ARBA" id="ARBA00023242"/>
    </source>
</evidence>
<evidence type="ECO:0000313" key="8">
    <source>
        <dbReference type="Proteomes" id="UP000440367"/>
    </source>
</evidence>
<dbReference type="SUPFAM" id="SSF53098">
    <property type="entry name" value="Ribonuclease H-like"/>
    <property type="match status" value="1"/>
</dbReference>
<evidence type="ECO:0000256" key="6">
    <source>
        <dbReference type="SAM" id="MobiDB-lite"/>
    </source>
</evidence>
<evidence type="ECO:0000256" key="1">
    <source>
        <dbReference type="ARBA" id="ARBA00004123"/>
    </source>
</evidence>
<keyword evidence="3" id="KW-0863">Zinc-finger</keyword>
<dbReference type="GO" id="GO:0008270">
    <property type="term" value="F:zinc ion binding"/>
    <property type="evidence" value="ECO:0007669"/>
    <property type="project" value="UniProtKB-KW"/>
</dbReference>
<keyword evidence="5" id="KW-0539">Nucleus</keyword>
<dbReference type="GO" id="GO:0005634">
    <property type="term" value="C:nucleus"/>
    <property type="evidence" value="ECO:0007669"/>
    <property type="project" value="UniProtKB-SubCell"/>
</dbReference>
<dbReference type="PANTHER" id="PTHR46481">
    <property type="entry name" value="ZINC FINGER BED DOMAIN-CONTAINING PROTEIN 4"/>
    <property type="match status" value="1"/>
</dbReference>
<comment type="subcellular location">
    <subcellularLocation>
        <location evidence="1">Nucleus</location>
    </subcellularLocation>
</comment>